<name>B4SDK1_PELPB</name>
<dbReference type="AlphaFoldDB" id="B4SDK1"/>
<protein>
    <submittedName>
        <fullName evidence="1">Uncharacterized protein</fullName>
    </submittedName>
</protein>
<sequence>MMTILELREFNKYGAKPQEKGALEGAAVSALLLENLVCDVNADIYGKGFFGIKRKLEANYILSFIKTNIKNVII</sequence>
<proteinExistence type="predicted"/>
<dbReference type="HOGENOM" id="CLU_2684550_0_0_10"/>
<reference evidence="1 2" key="1">
    <citation type="submission" date="2008-06" db="EMBL/GenBank/DDBJ databases">
        <title>Complete sequence of Pelodictyon phaeoclathratiforme BU-1.</title>
        <authorList>
            <consortium name="US DOE Joint Genome Institute"/>
            <person name="Lucas S."/>
            <person name="Copeland A."/>
            <person name="Lapidus A."/>
            <person name="Glavina del Rio T."/>
            <person name="Dalin E."/>
            <person name="Tice H."/>
            <person name="Bruce D."/>
            <person name="Goodwin L."/>
            <person name="Pitluck S."/>
            <person name="Schmutz J."/>
            <person name="Larimer F."/>
            <person name="Land M."/>
            <person name="Hauser L."/>
            <person name="Kyrpides N."/>
            <person name="Mikhailova N."/>
            <person name="Liu Z."/>
            <person name="Li T."/>
            <person name="Zhao F."/>
            <person name="Overmann J."/>
            <person name="Bryant D.A."/>
            <person name="Richardson P."/>
        </authorList>
    </citation>
    <scope>NUCLEOTIDE SEQUENCE [LARGE SCALE GENOMIC DNA]</scope>
    <source>
        <strain evidence="2">DSM 5477 / BU-1</strain>
    </source>
</reference>
<organism evidence="1 2">
    <name type="scientific">Pelodictyon phaeoclathratiforme (strain DSM 5477 / BU-1)</name>
    <dbReference type="NCBI Taxonomy" id="324925"/>
    <lineage>
        <taxon>Bacteria</taxon>
        <taxon>Pseudomonadati</taxon>
        <taxon>Chlorobiota</taxon>
        <taxon>Chlorobiia</taxon>
        <taxon>Chlorobiales</taxon>
        <taxon>Chlorobiaceae</taxon>
        <taxon>Chlorobium/Pelodictyon group</taxon>
        <taxon>Pelodictyon</taxon>
    </lineage>
</organism>
<evidence type="ECO:0000313" key="2">
    <source>
        <dbReference type="Proteomes" id="UP000002724"/>
    </source>
</evidence>
<dbReference type="KEGG" id="pph:Ppha_2166"/>
<dbReference type="RefSeq" id="WP_012508846.1">
    <property type="nucleotide sequence ID" value="NC_011060.1"/>
</dbReference>
<accession>B4SDK1</accession>
<evidence type="ECO:0000313" key="1">
    <source>
        <dbReference type="EMBL" id="ACF44369.1"/>
    </source>
</evidence>
<gene>
    <name evidence="1" type="ordered locus">Ppha_2166</name>
</gene>
<dbReference type="STRING" id="324925.Ppha_2166"/>
<dbReference type="EMBL" id="CP001110">
    <property type="protein sequence ID" value="ACF44369.1"/>
    <property type="molecule type" value="Genomic_DNA"/>
</dbReference>
<keyword evidence="2" id="KW-1185">Reference proteome</keyword>
<dbReference type="Proteomes" id="UP000002724">
    <property type="component" value="Chromosome"/>
</dbReference>